<proteinExistence type="predicted"/>
<keyword evidence="7" id="KW-1185">Reference proteome</keyword>
<dbReference type="AlphaFoldDB" id="A0A7J6WYK8"/>
<dbReference type="GO" id="GO:0005634">
    <property type="term" value="C:nucleus"/>
    <property type="evidence" value="ECO:0007669"/>
    <property type="project" value="TreeGrafter"/>
</dbReference>
<gene>
    <name evidence="6" type="ORF">FRX31_007877</name>
</gene>
<evidence type="ECO:0000256" key="2">
    <source>
        <dbReference type="ARBA" id="ARBA00023125"/>
    </source>
</evidence>
<evidence type="ECO:0000259" key="4">
    <source>
        <dbReference type="PROSITE" id="PS51293"/>
    </source>
</evidence>
<dbReference type="InterPro" id="IPR017884">
    <property type="entry name" value="SANT_dom"/>
</dbReference>
<dbReference type="GO" id="GO:0000978">
    <property type="term" value="F:RNA polymerase II cis-regulatory region sequence-specific DNA binding"/>
    <property type="evidence" value="ECO:0007669"/>
    <property type="project" value="TreeGrafter"/>
</dbReference>
<dbReference type="InterPro" id="IPR001005">
    <property type="entry name" value="SANT/Myb"/>
</dbReference>
<dbReference type="EMBL" id="JABWDY010007973">
    <property type="protein sequence ID" value="KAF5202536.1"/>
    <property type="molecule type" value="Genomic_DNA"/>
</dbReference>
<feature type="domain" description="Myb-like" evidence="3">
    <location>
        <begin position="129"/>
        <end position="180"/>
    </location>
</feature>
<evidence type="ECO:0000259" key="3">
    <source>
        <dbReference type="PROSITE" id="PS50090"/>
    </source>
</evidence>
<dbReference type="OrthoDB" id="2143914at2759"/>
<dbReference type="PROSITE" id="PS51293">
    <property type="entry name" value="SANT"/>
    <property type="match status" value="1"/>
</dbReference>
<dbReference type="PROSITE" id="PS51294">
    <property type="entry name" value="HTH_MYB"/>
    <property type="match status" value="2"/>
</dbReference>
<dbReference type="SMART" id="SM00717">
    <property type="entry name" value="SANT"/>
    <property type="match status" value="2"/>
</dbReference>
<reference evidence="6 7" key="1">
    <citation type="submission" date="2020-06" db="EMBL/GenBank/DDBJ databases">
        <title>Transcriptomic and genomic resources for Thalictrum thalictroides and T. hernandezii: Facilitating candidate gene discovery in an emerging model plant lineage.</title>
        <authorList>
            <person name="Arias T."/>
            <person name="Riano-Pachon D.M."/>
            <person name="Di Stilio V.S."/>
        </authorList>
    </citation>
    <scope>NUCLEOTIDE SEQUENCE [LARGE SCALE GENOMIC DNA]</scope>
    <source>
        <strain evidence="7">cv. WT478/WT964</strain>
        <tissue evidence="6">Leaves</tissue>
    </source>
</reference>
<dbReference type="Proteomes" id="UP000554482">
    <property type="component" value="Unassembled WGS sequence"/>
</dbReference>
<dbReference type="PANTHER" id="PTHR45614">
    <property type="entry name" value="MYB PROTEIN-RELATED"/>
    <property type="match status" value="1"/>
</dbReference>
<keyword evidence="2" id="KW-0238">DNA-binding</keyword>
<feature type="domain" description="HTH myb-type" evidence="5">
    <location>
        <begin position="185"/>
        <end position="235"/>
    </location>
</feature>
<dbReference type="CDD" id="cd00167">
    <property type="entry name" value="SANT"/>
    <property type="match status" value="1"/>
</dbReference>
<feature type="domain" description="SANT" evidence="4">
    <location>
        <begin position="184"/>
        <end position="235"/>
    </location>
</feature>
<dbReference type="Gene3D" id="1.10.10.60">
    <property type="entry name" value="Homeodomain-like"/>
    <property type="match status" value="2"/>
</dbReference>
<dbReference type="PROSITE" id="PS50090">
    <property type="entry name" value="MYB_LIKE"/>
    <property type="match status" value="2"/>
</dbReference>
<evidence type="ECO:0000259" key="5">
    <source>
        <dbReference type="PROSITE" id="PS51294"/>
    </source>
</evidence>
<dbReference type="PANTHER" id="PTHR45614:SF218">
    <property type="entry name" value="TRANSCRIPTION FACTOR MYB119-RELATED"/>
    <property type="match status" value="1"/>
</dbReference>
<dbReference type="InterPro" id="IPR009057">
    <property type="entry name" value="Homeodomain-like_sf"/>
</dbReference>
<comment type="caution">
    <text evidence="6">The sequence shown here is derived from an EMBL/GenBank/DDBJ whole genome shotgun (WGS) entry which is preliminary data.</text>
</comment>
<name>A0A7J6WYK8_THATH</name>
<dbReference type="GO" id="GO:0000981">
    <property type="term" value="F:DNA-binding transcription factor activity, RNA polymerase II-specific"/>
    <property type="evidence" value="ECO:0007669"/>
    <property type="project" value="TreeGrafter"/>
</dbReference>
<organism evidence="6 7">
    <name type="scientific">Thalictrum thalictroides</name>
    <name type="common">Rue-anemone</name>
    <name type="synonym">Anemone thalictroides</name>
    <dbReference type="NCBI Taxonomy" id="46969"/>
    <lineage>
        <taxon>Eukaryota</taxon>
        <taxon>Viridiplantae</taxon>
        <taxon>Streptophyta</taxon>
        <taxon>Embryophyta</taxon>
        <taxon>Tracheophyta</taxon>
        <taxon>Spermatophyta</taxon>
        <taxon>Magnoliopsida</taxon>
        <taxon>Ranunculales</taxon>
        <taxon>Ranunculaceae</taxon>
        <taxon>Thalictroideae</taxon>
        <taxon>Thalictrum</taxon>
    </lineage>
</organism>
<feature type="domain" description="Myb-like" evidence="3">
    <location>
        <begin position="181"/>
        <end position="231"/>
    </location>
</feature>
<dbReference type="FunFam" id="1.10.10.60:FF:000010">
    <property type="entry name" value="Transcriptional activator Myb isoform A"/>
    <property type="match status" value="1"/>
</dbReference>
<dbReference type="InterPro" id="IPR017930">
    <property type="entry name" value="Myb_dom"/>
</dbReference>
<evidence type="ECO:0000256" key="1">
    <source>
        <dbReference type="ARBA" id="ARBA00022737"/>
    </source>
</evidence>
<dbReference type="InterPro" id="IPR050560">
    <property type="entry name" value="MYB_TF"/>
</dbReference>
<sequence>MEGVGSFVFDFQNHLVRPMTPPISAIERFLWSSNDHTQKQIHTSLKNNDIIVSSNGLGEYSTSSGLIDDYAGRFSFASLPDTSFDDGQGQQPFGWTEEMKNIVGLNSEVKLKEKTTLWTEKKMKNGSSSTTLIKGQWTEQEDRLLLKLVKEHGVKKWAQIANKMIGRAGKQCRERWHNHLRPDIKKDSWSEEEEILLIEAHEKFGNRWAEIAKQIPGRSENAIKNHWNATKRRQTAGRKNKAAYRGIQSSILQDYIRFKYTMDNNHPPFTPIIPASPTIVSTPSTNPSSQVISFSHSEPSESSYTVDSTLIPHMCTDDELHFMGGFLDNIYEEPFLESIFMESKEDDGAFYTGGHPQNSLIFGSTDQATTYNGYNPSLEVMSNCNYLVATATKEVVPDNNMSKEAADTKASQMYSDLYLSYLFEEMASSAPPVSYDAGENYHYHYHENISRHDLPIDQPEEYNMKKEMDLIEMISSTSQFSQQSSNVNTWY</sequence>
<evidence type="ECO:0000313" key="6">
    <source>
        <dbReference type="EMBL" id="KAF5202536.1"/>
    </source>
</evidence>
<dbReference type="SUPFAM" id="SSF46689">
    <property type="entry name" value="Homeodomain-like"/>
    <property type="match status" value="1"/>
</dbReference>
<feature type="domain" description="HTH myb-type" evidence="5">
    <location>
        <begin position="129"/>
        <end position="184"/>
    </location>
</feature>
<evidence type="ECO:0000313" key="7">
    <source>
        <dbReference type="Proteomes" id="UP000554482"/>
    </source>
</evidence>
<protein>
    <submittedName>
        <fullName evidence="6">Myb transcription factor</fullName>
    </submittedName>
</protein>
<keyword evidence="1" id="KW-0677">Repeat</keyword>
<dbReference type="Pfam" id="PF13921">
    <property type="entry name" value="Myb_DNA-bind_6"/>
    <property type="match status" value="1"/>
</dbReference>
<accession>A0A7J6WYK8</accession>